<name>A0A1H4X4A8_9PSED</name>
<evidence type="ECO:0000256" key="2">
    <source>
        <dbReference type="SAM" id="SignalP"/>
    </source>
</evidence>
<sequence>MQRLLLKSLSSLLFISLFNPVAAKQTGTVENIPEFRPGYLIGYLKQQDLPNSLSLLPPPPAPGTPAFALDQRMAEKSQALRGGKRWELAISDANLKFPAAAETFSCALDAPISEQHTPVLYRVLRRTLTDAGLATYSAKKRYQRSRPFVYNQQPSCTPEDEAKLAADGSYPSGHSAIGWAWALLLSELAPEHGNALWARGRAYSESRMVCNVHWYSDVREGREIGATTVARLHADPTFQADFAVARQELLAVRAKGLTASGDCAAQAQALALGAD</sequence>
<dbReference type="PRINTS" id="PR00483">
    <property type="entry name" value="BACPHPHTASE"/>
</dbReference>
<dbReference type="SUPFAM" id="SSF48317">
    <property type="entry name" value="Acid phosphatase/Vanadium-dependent haloperoxidase"/>
    <property type="match status" value="1"/>
</dbReference>
<dbReference type="CDD" id="cd03397">
    <property type="entry name" value="PAP2_acid_phosphatase"/>
    <property type="match status" value="1"/>
</dbReference>
<feature type="domain" description="Phosphatidic acid phosphatase type 2/haloperoxidase" evidence="3">
    <location>
        <begin position="119"/>
        <end position="233"/>
    </location>
</feature>
<dbReference type="AlphaFoldDB" id="A0A1H4X4A8"/>
<dbReference type="EMBL" id="FNTJ01000002">
    <property type="protein sequence ID" value="SED00407.1"/>
    <property type="molecule type" value="Genomic_DNA"/>
</dbReference>
<protein>
    <recommendedName>
        <fullName evidence="1">Acid phosphatase</fullName>
        <ecNumber evidence="1">3.1.3.2</ecNumber>
    </recommendedName>
</protein>
<evidence type="ECO:0000256" key="1">
    <source>
        <dbReference type="PIRNR" id="PIRNR000897"/>
    </source>
</evidence>
<dbReference type="EC" id="3.1.3.2" evidence="1"/>
<dbReference type="Pfam" id="PF01569">
    <property type="entry name" value="PAP2"/>
    <property type="match status" value="1"/>
</dbReference>
<keyword evidence="1" id="KW-0378">Hydrolase</keyword>
<evidence type="ECO:0000259" key="3">
    <source>
        <dbReference type="SMART" id="SM00014"/>
    </source>
</evidence>
<organism evidence="4 5">
    <name type="scientific">Pseudomonas saponiphila</name>
    <dbReference type="NCBI Taxonomy" id="556534"/>
    <lineage>
        <taxon>Bacteria</taxon>
        <taxon>Pseudomonadati</taxon>
        <taxon>Pseudomonadota</taxon>
        <taxon>Gammaproteobacteria</taxon>
        <taxon>Pseudomonadales</taxon>
        <taxon>Pseudomonadaceae</taxon>
        <taxon>Pseudomonas</taxon>
    </lineage>
</organism>
<dbReference type="SMART" id="SM00014">
    <property type="entry name" value="acidPPc"/>
    <property type="match status" value="1"/>
</dbReference>
<dbReference type="PIRSF" id="PIRSF000897">
    <property type="entry name" value="Acid_Ptase_ClsA"/>
    <property type="match status" value="1"/>
</dbReference>
<feature type="chain" id="PRO_5011593231" description="Acid phosphatase" evidence="2">
    <location>
        <begin position="24"/>
        <end position="275"/>
    </location>
</feature>
<evidence type="ECO:0000313" key="5">
    <source>
        <dbReference type="Proteomes" id="UP000198982"/>
    </source>
</evidence>
<dbReference type="InterPro" id="IPR036938">
    <property type="entry name" value="PAP2/HPO_sf"/>
</dbReference>
<dbReference type="InterPro" id="IPR000326">
    <property type="entry name" value="PAP2/HPO"/>
</dbReference>
<evidence type="ECO:0000313" key="4">
    <source>
        <dbReference type="EMBL" id="SED00407.1"/>
    </source>
</evidence>
<dbReference type="Proteomes" id="UP000198982">
    <property type="component" value="Unassembled WGS sequence"/>
</dbReference>
<keyword evidence="2" id="KW-0732">Signal</keyword>
<proteinExistence type="inferred from homology"/>
<comment type="similarity">
    <text evidence="1">Belongs to the class A bacterial acid phosphatase family.</text>
</comment>
<dbReference type="GO" id="GO:0003993">
    <property type="term" value="F:acid phosphatase activity"/>
    <property type="evidence" value="ECO:0007669"/>
    <property type="project" value="UniProtKB-EC"/>
</dbReference>
<reference evidence="5" key="1">
    <citation type="submission" date="2016-10" db="EMBL/GenBank/DDBJ databases">
        <authorList>
            <person name="Varghese N."/>
            <person name="Submissions S."/>
        </authorList>
    </citation>
    <scope>NUCLEOTIDE SEQUENCE [LARGE SCALE GENOMIC DNA]</scope>
    <source>
        <strain evidence="5">DSM 9751</strain>
    </source>
</reference>
<dbReference type="InterPro" id="IPR001011">
    <property type="entry name" value="Acid_Pase_classA_bac"/>
</dbReference>
<dbReference type="GO" id="GO:0030288">
    <property type="term" value="C:outer membrane-bounded periplasmic space"/>
    <property type="evidence" value="ECO:0007669"/>
    <property type="project" value="InterPro"/>
</dbReference>
<comment type="catalytic activity">
    <reaction evidence="1">
        <text>a phosphate monoester + H2O = an alcohol + phosphate</text>
        <dbReference type="Rhea" id="RHEA:15017"/>
        <dbReference type="ChEBI" id="CHEBI:15377"/>
        <dbReference type="ChEBI" id="CHEBI:30879"/>
        <dbReference type="ChEBI" id="CHEBI:43474"/>
        <dbReference type="ChEBI" id="CHEBI:67140"/>
        <dbReference type="EC" id="3.1.3.2"/>
    </reaction>
</comment>
<accession>A0A1H4X4A8</accession>
<keyword evidence="5" id="KW-1185">Reference proteome</keyword>
<gene>
    <name evidence="4" type="ORF">SAMN05216178_5775</name>
</gene>
<feature type="signal peptide" evidence="2">
    <location>
        <begin position="1"/>
        <end position="23"/>
    </location>
</feature>
<dbReference type="Gene3D" id="1.20.144.10">
    <property type="entry name" value="Phosphatidic acid phosphatase type 2/haloperoxidase"/>
    <property type="match status" value="1"/>
</dbReference>